<evidence type="ECO:0000313" key="3">
    <source>
        <dbReference type="EMBL" id="KOF04520.1"/>
    </source>
</evidence>
<name>A0A0L8AQK8_9BACT</name>
<evidence type="ECO:0000313" key="4">
    <source>
        <dbReference type="Proteomes" id="UP000036908"/>
    </source>
</evidence>
<dbReference type="Proteomes" id="UP000036908">
    <property type="component" value="Unassembled WGS sequence"/>
</dbReference>
<evidence type="ECO:0008006" key="5">
    <source>
        <dbReference type="Google" id="ProtNLM"/>
    </source>
</evidence>
<accession>A0A0L8AQK8</accession>
<reference evidence="4" key="1">
    <citation type="submission" date="2014-11" db="EMBL/GenBank/DDBJ databases">
        <title>Genome sequencing of Roseivirga sp. D-25.</title>
        <authorList>
            <person name="Selvaratnam C."/>
            <person name="Thevarajoo S."/>
            <person name="Goh K.M."/>
            <person name="Eee R."/>
            <person name="Chan K.-G."/>
            <person name="Chong C.S."/>
        </authorList>
    </citation>
    <scope>NUCLEOTIDE SEQUENCE [LARGE SCALE GENOMIC DNA]</scope>
    <source>
        <strain evidence="4">D-25</strain>
    </source>
</reference>
<comment type="caution">
    <text evidence="3">The sequence shown here is derived from an EMBL/GenBank/DDBJ whole genome shotgun (WGS) entry which is preliminary data.</text>
</comment>
<evidence type="ECO:0000256" key="1">
    <source>
        <dbReference type="SAM" id="MobiDB-lite"/>
    </source>
</evidence>
<dbReference type="PATRIC" id="fig|1566026.4.peg.36"/>
<protein>
    <recommendedName>
        <fullName evidence="5">Vitellogenin domain-containing protein</fullName>
    </recommendedName>
</protein>
<proteinExistence type="predicted"/>
<organism evidence="3 4">
    <name type="scientific">Roseivirga seohaensis subsp. aquiponti</name>
    <dbReference type="NCBI Taxonomy" id="1566026"/>
    <lineage>
        <taxon>Bacteria</taxon>
        <taxon>Pseudomonadati</taxon>
        <taxon>Bacteroidota</taxon>
        <taxon>Cytophagia</taxon>
        <taxon>Cytophagales</taxon>
        <taxon>Roseivirgaceae</taxon>
        <taxon>Roseivirga</taxon>
    </lineage>
</organism>
<feature type="compositionally biased region" description="Polar residues" evidence="1">
    <location>
        <begin position="50"/>
        <end position="60"/>
    </location>
</feature>
<gene>
    <name evidence="3" type="ORF">OB69_00175</name>
</gene>
<feature type="compositionally biased region" description="Low complexity" evidence="1">
    <location>
        <begin position="40"/>
        <end position="49"/>
    </location>
</feature>
<keyword evidence="2" id="KW-0732">Signal</keyword>
<feature type="chain" id="PRO_5005580544" description="Vitellogenin domain-containing protein" evidence="2">
    <location>
        <begin position="27"/>
        <end position="529"/>
    </location>
</feature>
<dbReference type="AlphaFoldDB" id="A0A0L8AQK8"/>
<evidence type="ECO:0000256" key="2">
    <source>
        <dbReference type="SAM" id="SignalP"/>
    </source>
</evidence>
<sequence length="529" mass="59473">MKNRSTKTRSIIMGMVVALWAMLSMANDLSAYQITISTSRSNSNSTSISQKNGTYRYSSKQGSNGIEIEYEGDIAFTDDDKAIKSISRGGYIKIRKTSFGERRELLAEGNADGTIDYQFYEGRRRADFDAAAQKWLADVLLEAIRATGIGAESRTQRIYAKGGLDAVLKETNEIKSDHVSQMYLKAVLGKQNLSNKELVKIAAYVPANLSSDHYITEVFKDYSTLFLKNNETTEAFLNAIGRMDSDHYVSLILMRALKEDLSDAMISKVLDAAERMDSDHYKTEVIKRVMDRKELSSSAVNRIVKATSDIDSDHYSTLILREALDRPNLTDEAFESLMEAISNIDSDHYVTETMRGLLRQSNPSDRVVEAVIKRVGRMDSDHYRTLVINDLMKNQQISKKYFNDLLVTVNDVDSDNYAAQILKSVLREQELSDENYDKVLSRVASIDSDFYKVNILQDVLKARNLNKTHMISILKTVSSIGSDYYKSEVLKGACNSVSGADAEVKDLFRSVAKTIKSDTYYGKVARCID</sequence>
<feature type="signal peptide" evidence="2">
    <location>
        <begin position="1"/>
        <end position="26"/>
    </location>
</feature>
<dbReference type="RefSeq" id="WP_053221665.1">
    <property type="nucleotide sequence ID" value="NZ_JSVA01000001.1"/>
</dbReference>
<keyword evidence="4" id="KW-1185">Reference proteome</keyword>
<feature type="region of interest" description="Disordered" evidence="1">
    <location>
        <begin position="40"/>
        <end position="60"/>
    </location>
</feature>
<dbReference type="OrthoDB" id="1112654at2"/>
<dbReference type="EMBL" id="JSVA01000001">
    <property type="protein sequence ID" value="KOF04520.1"/>
    <property type="molecule type" value="Genomic_DNA"/>
</dbReference>